<dbReference type="OrthoDB" id="269802at2"/>
<evidence type="ECO:0000313" key="2">
    <source>
        <dbReference type="EMBL" id="QDT58457.1"/>
    </source>
</evidence>
<dbReference type="EMBL" id="CP036272">
    <property type="protein sequence ID" value="QDT58457.1"/>
    <property type="molecule type" value="Genomic_DNA"/>
</dbReference>
<dbReference type="InterPro" id="IPR008173">
    <property type="entry name" value="Adenylyl_cyclase_CyaB"/>
</dbReference>
<dbReference type="InterPro" id="IPR033469">
    <property type="entry name" value="CYTH-like_dom_sf"/>
</dbReference>
<dbReference type="CDD" id="cd07890">
    <property type="entry name" value="CYTH-like_AC_IV-like"/>
    <property type="match status" value="1"/>
</dbReference>
<dbReference type="AlphaFoldDB" id="A0A517SQR4"/>
<dbReference type="NCBIfam" id="TIGR00318">
    <property type="entry name" value="cyaB"/>
    <property type="match status" value="1"/>
</dbReference>
<name>A0A517SQR4_9BACT</name>
<dbReference type="Proteomes" id="UP000315003">
    <property type="component" value="Chromosome"/>
</dbReference>
<evidence type="ECO:0000313" key="3">
    <source>
        <dbReference type="Proteomes" id="UP000315003"/>
    </source>
</evidence>
<feature type="domain" description="CYTH" evidence="1">
    <location>
        <begin position="1"/>
        <end position="189"/>
    </location>
</feature>
<organism evidence="2 3">
    <name type="scientific">Stieleria bergensis</name>
    <dbReference type="NCBI Taxonomy" id="2528025"/>
    <lineage>
        <taxon>Bacteria</taxon>
        <taxon>Pseudomonadati</taxon>
        <taxon>Planctomycetota</taxon>
        <taxon>Planctomycetia</taxon>
        <taxon>Pirellulales</taxon>
        <taxon>Pirellulaceae</taxon>
        <taxon>Stieleria</taxon>
    </lineage>
</organism>
<dbReference type="Gene3D" id="2.40.320.10">
    <property type="entry name" value="Hypothetical Protein Pfu-838710-001"/>
    <property type="match status" value="1"/>
</dbReference>
<dbReference type="Pfam" id="PF01928">
    <property type="entry name" value="CYTH"/>
    <property type="match status" value="1"/>
</dbReference>
<evidence type="ECO:0000259" key="1">
    <source>
        <dbReference type="PROSITE" id="PS51707"/>
    </source>
</evidence>
<dbReference type="RefSeq" id="WP_145269622.1">
    <property type="nucleotide sequence ID" value="NZ_CP036272.1"/>
</dbReference>
<gene>
    <name evidence="2" type="ORF">SV7mr_09500</name>
</gene>
<dbReference type="PANTHER" id="PTHR21028:SF2">
    <property type="entry name" value="CYTH DOMAIN-CONTAINING PROTEIN"/>
    <property type="match status" value="1"/>
</dbReference>
<dbReference type="SMART" id="SM01118">
    <property type="entry name" value="CYTH"/>
    <property type="match status" value="1"/>
</dbReference>
<sequence length="190" mass="20988">MLEVEVKYRLSDAASVIDQLPRLGADEAQAEQHADTYFRHPCRDFVATNEALRVRRINGQAHVTYKGPKLKLANAALKARKELEWPLGPNDQQGELMTDLLQELGFSAVATVCKTRLPFQFASDHADFPAMCVVVDQVQELGDFAEIECVLDDESSAAADIAGQRIEQLATLLGLTESVRPSYLSMLLAQ</sequence>
<reference evidence="2 3" key="1">
    <citation type="submission" date="2019-02" db="EMBL/GenBank/DDBJ databases">
        <title>Deep-cultivation of Planctomycetes and their phenomic and genomic characterization uncovers novel biology.</title>
        <authorList>
            <person name="Wiegand S."/>
            <person name="Jogler M."/>
            <person name="Boedeker C."/>
            <person name="Pinto D."/>
            <person name="Vollmers J."/>
            <person name="Rivas-Marin E."/>
            <person name="Kohn T."/>
            <person name="Peeters S.H."/>
            <person name="Heuer A."/>
            <person name="Rast P."/>
            <person name="Oberbeckmann S."/>
            <person name="Bunk B."/>
            <person name="Jeske O."/>
            <person name="Meyerdierks A."/>
            <person name="Storesund J.E."/>
            <person name="Kallscheuer N."/>
            <person name="Luecker S."/>
            <person name="Lage O.M."/>
            <person name="Pohl T."/>
            <person name="Merkel B.J."/>
            <person name="Hornburger P."/>
            <person name="Mueller R.-W."/>
            <person name="Bruemmer F."/>
            <person name="Labrenz M."/>
            <person name="Spormann A.M."/>
            <person name="Op den Camp H."/>
            <person name="Overmann J."/>
            <person name="Amann R."/>
            <person name="Jetten M.S.M."/>
            <person name="Mascher T."/>
            <person name="Medema M.H."/>
            <person name="Devos D.P."/>
            <person name="Kaster A.-K."/>
            <person name="Ovreas L."/>
            <person name="Rohde M."/>
            <person name="Galperin M.Y."/>
            <person name="Jogler C."/>
        </authorList>
    </citation>
    <scope>NUCLEOTIDE SEQUENCE [LARGE SCALE GENOMIC DNA]</scope>
    <source>
        <strain evidence="2 3">SV_7m_r</strain>
    </source>
</reference>
<accession>A0A517SQR4</accession>
<dbReference type="PANTHER" id="PTHR21028">
    <property type="entry name" value="SI:CH211-156B7.4"/>
    <property type="match status" value="1"/>
</dbReference>
<proteinExistence type="predicted"/>
<dbReference type="InterPro" id="IPR023577">
    <property type="entry name" value="CYTH_domain"/>
</dbReference>
<protein>
    <submittedName>
        <fullName evidence="2">CYTH domain protein</fullName>
    </submittedName>
</protein>
<keyword evidence="3" id="KW-1185">Reference proteome</keyword>
<dbReference type="SUPFAM" id="SSF55154">
    <property type="entry name" value="CYTH-like phosphatases"/>
    <property type="match status" value="1"/>
</dbReference>
<dbReference type="PROSITE" id="PS51707">
    <property type="entry name" value="CYTH"/>
    <property type="match status" value="1"/>
</dbReference>